<dbReference type="Gene3D" id="3.90.1410.10">
    <property type="entry name" value="set domain protein methyltransferase, domain 1"/>
    <property type="match status" value="1"/>
</dbReference>
<comment type="caution">
    <text evidence="1">The sequence shown here is derived from an EMBL/GenBank/DDBJ whole genome shotgun (WGS) entry which is preliminary data.</text>
</comment>
<proteinExistence type="predicted"/>
<keyword evidence="2" id="KW-1185">Reference proteome</keyword>
<dbReference type="Proteomes" id="UP001165122">
    <property type="component" value="Unassembled WGS sequence"/>
</dbReference>
<dbReference type="SUPFAM" id="SSF82199">
    <property type="entry name" value="SET domain"/>
    <property type="match status" value="1"/>
</dbReference>
<protein>
    <recommendedName>
        <fullName evidence="3">SET domain-containing protein</fullName>
    </recommendedName>
</protein>
<organism evidence="1 2">
    <name type="scientific">Triparma laevis f. longispina</name>
    <dbReference type="NCBI Taxonomy" id="1714387"/>
    <lineage>
        <taxon>Eukaryota</taxon>
        <taxon>Sar</taxon>
        <taxon>Stramenopiles</taxon>
        <taxon>Ochrophyta</taxon>
        <taxon>Bolidophyceae</taxon>
        <taxon>Parmales</taxon>
        <taxon>Triparmaceae</taxon>
        <taxon>Triparma</taxon>
    </lineage>
</organism>
<evidence type="ECO:0008006" key="3">
    <source>
        <dbReference type="Google" id="ProtNLM"/>
    </source>
</evidence>
<dbReference type="EMBL" id="BRXW01000430">
    <property type="protein sequence ID" value="GMH53924.1"/>
    <property type="molecule type" value="Genomic_DNA"/>
</dbReference>
<sequence>MIATGDIDEGELLFRVGDNLQFLCEKDSDADQDSCERGFVRRIMDFRNSNDSEDLFAPFLNLLPSGGCHNPLCWAEPDFKLHSAGFYRHVLDETPKGMSVEELEVLSVVRSYRWGYENGYGQWLTRLIPGAHLFNHDAEKGSTAGDLFDEQGRRLGEFGAVARIDYDEGEEVYISYFEDGKPHGSATVFFLFGFLPDTVEYDTCHDILHLRRKEHGMAKKVDCISKVGEGIEGVDAEGKAGLVEMLKEEMRVARIVGDEAWEVAGGEIFRKLGINEEL</sequence>
<reference evidence="2" key="1">
    <citation type="journal article" date="2023" name="Commun. Biol.">
        <title>Genome analysis of Parmales, the sister group of diatoms, reveals the evolutionary specialization of diatoms from phago-mixotrophs to photoautotrophs.</title>
        <authorList>
            <person name="Ban H."/>
            <person name="Sato S."/>
            <person name="Yoshikawa S."/>
            <person name="Yamada K."/>
            <person name="Nakamura Y."/>
            <person name="Ichinomiya M."/>
            <person name="Sato N."/>
            <person name="Blanc-Mathieu R."/>
            <person name="Endo H."/>
            <person name="Kuwata A."/>
            <person name="Ogata H."/>
        </authorList>
    </citation>
    <scope>NUCLEOTIDE SEQUENCE [LARGE SCALE GENOMIC DNA]</scope>
    <source>
        <strain evidence="2">NIES 3700</strain>
    </source>
</reference>
<dbReference type="InterPro" id="IPR046341">
    <property type="entry name" value="SET_dom_sf"/>
</dbReference>
<dbReference type="CDD" id="cd10527">
    <property type="entry name" value="SET_LSMT"/>
    <property type="match status" value="1"/>
</dbReference>
<gene>
    <name evidence="1" type="ORF">TrLO_g14781</name>
</gene>
<name>A0A9W6ZGD6_9STRA</name>
<evidence type="ECO:0000313" key="1">
    <source>
        <dbReference type="EMBL" id="GMH53924.1"/>
    </source>
</evidence>
<dbReference type="AlphaFoldDB" id="A0A9W6ZGD6"/>
<evidence type="ECO:0000313" key="2">
    <source>
        <dbReference type="Proteomes" id="UP001165122"/>
    </source>
</evidence>
<dbReference type="OrthoDB" id="441812at2759"/>
<accession>A0A9W6ZGD6</accession>